<dbReference type="InterPro" id="IPR005024">
    <property type="entry name" value="Snf7_fam"/>
</dbReference>
<keyword evidence="5" id="KW-0963">Cytoplasm</keyword>
<evidence type="ECO:0000313" key="14">
    <source>
        <dbReference type="WBParaSite" id="TMUE_2000008149.1"/>
    </source>
</evidence>
<evidence type="ECO:0000256" key="9">
    <source>
        <dbReference type="ARBA" id="ARBA00041077"/>
    </source>
</evidence>
<sequence>MDSLVNDEERILNLMAKFRLREVNPTDYDSKLAFWKQTIRDHCAKRSCALFSVQELKETFRWHGRVPSCLETVLLEMRSAGDAKRLSQFEESVSSWLTWSYRRILVEPLVQLIWGSSGSKEEADQEQYVLVDLIKEFADKIYELRKSASRDSTIGQNVVTWTGLRESVSDICSDEKTLMLTVKYLRYNGLIATSQDEDGEMIVKFRMTYEKTSPTITESDISALKLKKLTEQLDADIHKVNAEIDSLELDARKHVAAKNQIAAKRSLRQKHVRLKKLNLLEESRNNALTMLHQIESASDNQLVLDALEKGNHAFRSLAKKEMTLDKAYEVMDQVQQTVEEEAEISEAVSSPTPLDMSELEEELAALLSIADKKPDILPSMPEPPAELPEKRKETVAQKADMQQVSSRGIV</sequence>
<reference evidence="14" key="3">
    <citation type="submission" date="2019-12" db="UniProtKB">
        <authorList>
            <consortium name="WormBaseParasite"/>
        </authorList>
    </citation>
    <scope>IDENTIFICATION</scope>
</reference>
<evidence type="ECO:0000256" key="3">
    <source>
        <dbReference type="ARBA" id="ARBA00006190"/>
    </source>
</evidence>
<feature type="compositionally biased region" description="Polar residues" evidence="11">
    <location>
        <begin position="400"/>
        <end position="410"/>
    </location>
</feature>
<dbReference type="GO" id="GO:0005771">
    <property type="term" value="C:multivesicular body"/>
    <property type="evidence" value="ECO:0007669"/>
    <property type="project" value="TreeGrafter"/>
</dbReference>
<name>A0A5S6QLV6_TRIMR</name>
<evidence type="ECO:0000256" key="10">
    <source>
        <dbReference type="ARBA" id="ARBA00041629"/>
    </source>
</evidence>
<evidence type="ECO:0000256" key="8">
    <source>
        <dbReference type="ARBA" id="ARBA00023242"/>
    </source>
</evidence>
<dbReference type="GO" id="GO:0015031">
    <property type="term" value="P:protein transport"/>
    <property type="evidence" value="ECO:0007669"/>
    <property type="project" value="UniProtKB-KW"/>
</dbReference>
<dbReference type="GO" id="GO:0000815">
    <property type="term" value="C:ESCRT III complex"/>
    <property type="evidence" value="ECO:0007669"/>
    <property type="project" value="TreeGrafter"/>
</dbReference>
<organism evidence="13 14">
    <name type="scientific">Trichuris muris</name>
    <name type="common">Mouse whipworm</name>
    <dbReference type="NCBI Taxonomy" id="70415"/>
    <lineage>
        <taxon>Eukaryota</taxon>
        <taxon>Metazoa</taxon>
        <taxon>Ecdysozoa</taxon>
        <taxon>Nematoda</taxon>
        <taxon>Enoplea</taxon>
        <taxon>Dorylaimia</taxon>
        <taxon>Trichinellida</taxon>
        <taxon>Trichuridae</taxon>
        <taxon>Trichuris</taxon>
    </lineage>
</organism>
<evidence type="ECO:0000256" key="1">
    <source>
        <dbReference type="ARBA" id="ARBA00004259"/>
    </source>
</evidence>
<dbReference type="GO" id="GO:0032511">
    <property type="term" value="P:late endosome to vacuole transport via multivesicular body sorting pathway"/>
    <property type="evidence" value="ECO:0007669"/>
    <property type="project" value="TreeGrafter"/>
</dbReference>
<keyword evidence="6" id="KW-0653">Protein transport</keyword>
<dbReference type="GO" id="GO:0009898">
    <property type="term" value="C:cytoplasmic side of plasma membrane"/>
    <property type="evidence" value="ECO:0007669"/>
    <property type="project" value="TreeGrafter"/>
</dbReference>
<keyword evidence="13" id="KW-1185">Reference proteome</keyword>
<evidence type="ECO:0000256" key="7">
    <source>
        <dbReference type="ARBA" id="ARBA00023054"/>
    </source>
</evidence>
<dbReference type="PANTHER" id="PTHR22761">
    <property type="entry name" value="CHARGED MULTIVESICULAR BODY PROTEIN"/>
    <property type="match status" value="1"/>
</dbReference>
<dbReference type="Pfam" id="PF03357">
    <property type="entry name" value="Snf7"/>
    <property type="match status" value="1"/>
</dbReference>
<evidence type="ECO:0000256" key="2">
    <source>
        <dbReference type="ARBA" id="ARBA00004496"/>
    </source>
</evidence>
<protein>
    <recommendedName>
        <fullName evidence="9">Charged multivesicular body protein 7</fullName>
    </recommendedName>
    <alternativeName>
        <fullName evidence="10">Chromatin-modifying protein 7</fullName>
    </alternativeName>
</protein>
<dbReference type="InterPro" id="IPR057471">
    <property type="entry name" value="CHMP7_WHD"/>
</dbReference>
<dbReference type="WBParaSite" id="TMUE_2000008149.1">
    <property type="protein sequence ID" value="TMUE_2000008149.1"/>
    <property type="gene ID" value="WBGene00288049"/>
</dbReference>
<proteinExistence type="inferred from homology"/>
<evidence type="ECO:0000259" key="12">
    <source>
        <dbReference type="Pfam" id="PF25239"/>
    </source>
</evidence>
<dbReference type="Pfam" id="PF25239">
    <property type="entry name" value="WHD_CHMP7"/>
    <property type="match status" value="1"/>
</dbReference>
<dbReference type="GO" id="GO:0005635">
    <property type="term" value="C:nuclear envelope"/>
    <property type="evidence" value="ECO:0007669"/>
    <property type="project" value="UniProtKB-SubCell"/>
</dbReference>
<accession>A0A5S6QLV6</accession>
<evidence type="ECO:0000256" key="6">
    <source>
        <dbReference type="ARBA" id="ARBA00022927"/>
    </source>
</evidence>
<dbReference type="Pfam" id="PF25880">
    <property type="entry name" value="WHD_CHMP7_1st"/>
    <property type="match status" value="1"/>
</dbReference>
<comment type="similarity">
    <text evidence="3">Belongs to the SNF7 family.</text>
</comment>
<evidence type="ECO:0000256" key="5">
    <source>
        <dbReference type="ARBA" id="ARBA00022490"/>
    </source>
</evidence>
<keyword evidence="4" id="KW-0813">Transport</keyword>
<dbReference type="GO" id="GO:0006900">
    <property type="term" value="P:vesicle budding from membrane"/>
    <property type="evidence" value="ECO:0007669"/>
    <property type="project" value="TreeGrafter"/>
</dbReference>
<dbReference type="AlphaFoldDB" id="A0A5S6QLV6"/>
<feature type="domain" description="CHMP7 winged helix" evidence="12">
    <location>
        <begin position="134"/>
        <end position="206"/>
    </location>
</feature>
<feature type="region of interest" description="Disordered" evidence="11">
    <location>
        <begin position="373"/>
        <end position="410"/>
    </location>
</feature>
<reference evidence="13" key="2">
    <citation type="submission" date="2014-03" db="EMBL/GenBank/DDBJ databases">
        <title>The whipworm genome and dual-species transcriptomics of an intimate host-pathogen interaction.</title>
        <authorList>
            <person name="Foth B.J."/>
            <person name="Tsai I.J."/>
            <person name="Reid A.J."/>
            <person name="Bancroft A.J."/>
            <person name="Nichol S."/>
            <person name="Tracey A."/>
            <person name="Holroyd N."/>
            <person name="Cotton J.A."/>
            <person name="Stanley E.J."/>
            <person name="Zarowiecki M."/>
            <person name="Liu J.Z."/>
            <person name="Huckvale T."/>
            <person name="Cooper P.J."/>
            <person name="Grencis R.K."/>
            <person name="Berriman M."/>
        </authorList>
    </citation>
    <scope>NUCLEOTIDE SEQUENCE [LARGE SCALE GENOMIC DNA]</scope>
    <source>
        <strain evidence="13">Edinburgh</strain>
    </source>
</reference>
<dbReference type="Proteomes" id="UP000046395">
    <property type="component" value="Unassembled WGS sequence"/>
</dbReference>
<comment type="subcellular location">
    <subcellularLocation>
        <location evidence="2">Cytoplasm</location>
    </subcellularLocation>
    <subcellularLocation>
        <location evidence="1">Nucleus envelope</location>
    </subcellularLocation>
</comment>
<keyword evidence="7" id="KW-0175">Coiled coil</keyword>
<dbReference type="WBParaSite" id="TMUE_2000008149.2">
    <property type="protein sequence ID" value="TMUE_2000008149.2"/>
    <property type="gene ID" value="WBGene00288049"/>
</dbReference>
<dbReference type="STRING" id="70415.A0A5S6QLV6"/>
<dbReference type="PANTHER" id="PTHR22761:SF21">
    <property type="entry name" value="CHARGED MULTIVESICULAR BODY PROTEIN 7"/>
    <property type="match status" value="1"/>
</dbReference>
<evidence type="ECO:0000256" key="4">
    <source>
        <dbReference type="ARBA" id="ARBA00022448"/>
    </source>
</evidence>
<reference evidence="13" key="1">
    <citation type="submission" date="2013-11" db="EMBL/GenBank/DDBJ databases">
        <authorList>
            <person name="Aslett M."/>
        </authorList>
    </citation>
    <scope>NUCLEOTIDE SEQUENCE [LARGE SCALE GENOMIC DNA]</scope>
    <source>
        <strain evidence="13">Edinburgh</strain>
    </source>
</reference>
<evidence type="ECO:0000256" key="11">
    <source>
        <dbReference type="SAM" id="MobiDB-lite"/>
    </source>
</evidence>
<evidence type="ECO:0000313" key="13">
    <source>
        <dbReference type="Proteomes" id="UP000046395"/>
    </source>
</evidence>
<keyword evidence="8" id="KW-0539">Nucleus</keyword>